<keyword evidence="1" id="KW-0732">Signal</keyword>
<feature type="chain" id="PRO_5018329200" evidence="1">
    <location>
        <begin position="26"/>
        <end position="261"/>
    </location>
</feature>
<accession>A0A3N4HIM2</accession>
<protein>
    <submittedName>
        <fullName evidence="2">Uncharacterized protein</fullName>
    </submittedName>
</protein>
<proteinExistence type="predicted"/>
<keyword evidence="3" id="KW-1185">Reference proteome</keyword>
<evidence type="ECO:0000313" key="3">
    <source>
        <dbReference type="Proteomes" id="UP000275078"/>
    </source>
</evidence>
<evidence type="ECO:0000313" key="2">
    <source>
        <dbReference type="EMBL" id="RPA73782.1"/>
    </source>
</evidence>
<feature type="signal peptide" evidence="1">
    <location>
        <begin position="1"/>
        <end position="25"/>
    </location>
</feature>
<organism evidence="2 3">
    <name type="scientific">Ascobolus immersus RN42</name>
    <dbReference type="NCBI Taxonomy" id="1160509"/>
    <lineage>
        <taxon>Eukaryota</taxon>
        <taxon>Fungi</taxon>
        <taxon>Dikarya</taxon>
        <taxon>Ascomycota</taxon>
        <taxon>Pezizomycotina</taxon>
        <taxon>Pezizomycetes</taxon>
        <taxon>Pezizales</taxon>
        <taxon>Ascobolaceae</taxon>
        <taxon>Ascobolus</taxon>
    </lineage>
</organism>
<dbReference type="Proteomes" id="UP000275078">
    <property type="component" value="Unassembled WGS sequence"/>
</dbReference>
<reference evidence="2 3" key="1">
    <citation type="journal article" date="2018" name="Nat. Ecol. Evol.">
        <title>Pezizomycetes genomes reveal the molecular basis of ectomycorrhizal truffle lifestyle.</title>
        <authorList>
            <person name="Murat C."/>
            <person name="Payen T."/>
            <person name="Noel B."/>
            <person name="Kuo A."/>
            <person name="Morin E."/>
            <person name="Chen J."/>
            <person name="Kohler A."/>
            <person name="Krizsan K."/>
            <person name="Balestrini R."/>
            <person name="Da Silva C."/>
            <person name="Montanini B."/>
            <person name="Hainaut M."/>
            <person name="Levati E."/>
            <person name="Barry K.W."/>
            <person name="Belfiori B."/>
            <person name="Cichocki N."/>
            <person name="Clum A."/>
            <person name="Dockter R.B."/>
            <person name="Fauchery L."/>
            <person name="Guy J."/>
            <person name="Iotti M."/>
            <person name="Le Tacon F."/>
            <person name="Lindquist E.A."/>
            <person name="Lipzen A."/>
            <person name="Malagnac F."/>
            <person name="Mello A."/>
            <person name="Molinier V."/>
            <person name="Miyauchi S."/>
            <person name="Poulain J."/>
            <person name="Riccioni C."/>
            <person name="Rubini A."/>
            <person name="Sitrit Y."/>
            <person name="Splivallo R."/>
            <person name="Traeger S."/>
            <person name="Wang M."/>
            <person name="Zifcakova L."/>
            <person name="Wipf D."/>
            <person name="Zambonelli A."/>
            <person name="Paolocci F."/>
            <person name="Nowrousian M."/>
            <person name="Ottonello S."/>
            <person name="Baldrian P."/>
            <person name="Spatafora J.W."/>
            <person name="Henrissat B."/>
            <person name="Nagy L.G."/>
            <person name="Aury J.M."/>
            <person name="Wincker P."/>
            <person name="Grigoriev I.V."/>
            <person name="Bonfante P."/>
            <person name="Martin F.M."/>
        </authorList>
    </citation>
    <scope>NUCLEOTIDE SEQUENCE [LARGE SCALE GENOMIC DNA]</scope>
    <source>
        <strain evidence="2 3">RN42</strain>
    </source>
</reference>
<sequence length="261" mass="30574">MVSTTVVWLGLLLILQLHCTPIVYGQFEGISAPIRNPTLDYQGKDQSVWDLIDAHGNSPEYKAMMHNNGGMIYSEFNDYYVWLRDKRCWPLIATGDLPIFFMTYMLGFWKDSERPECVNYVSFVNAQPRRRYTAMNSGLYQDFLRFSFTFENPARWTGMPDEYRSWRRRMFRNSVDPRECFLAQPFSAWTKEMLFAMFGYLEQDLSVDLTKVDDRPKCEIITWVDGIDPRVVSPASQFRYFPEMFPVSTLALPRDPSGSEL</sequence>
<dbReference type="EMBL" id="ML119811">
    <property type="protein sequence ID" value="RPA73782.1"/>
    <property type="molecule type" value="Genomic_DNA"/>
</dbReference>
<name>A0A3N4HIM2_ASCIM</name>
<evidence type="ECO:0000256" key="1">
    <source>
        <dbReference type="SAM" id="SignalP"/>
    </source>
</evidence>
<dbReference type="AlphaFoldDB" id="A0A3N4HIM2"/>
<gene>
    <name evidence="2" type="ORF">BJ508DRAFT_313489</name>
</gene>